<organism evidence="3 4">
    <name type="scientific">Plastoroseomonas hellenica</name>
    <dbReference type="NCBI Taxonomy" id="2687306"/>
    <lineage>
        <taxon>Bacteria</taxon>
        <taxon>Pseudomonadati</taxon>
        <taxon>Pseudomonadota</taxon>
        <taxon>Alphaproteobacteria</taxon>
        <taxon>Acetobacterales</taxon>
        <taxon>Acetobacteraceae</taxon>
        <taxon>Plastoroseomonas</taxon>
    </lineage>
</organism>
<keyword evidence="1" id="KW-0732">Signal</keyword>
<evidence type="ECO:0000256" key="1">
    <source>
        <dbReference type="SAM" id="SignalP"/>
    </source>
</evidence>
<evidence type="ECO:0000313" key="4">
    <source>
        <dbReference type="Proteomes" id="UP001196870"/>
    </source>
</evidence>
<reference evidence="4" key="1">
    <citation type="journal article" date="2021" name="Syst. Appl. Microbiol.">
        <title>Roseomonas hellenica sp. nov., isolated from roots of wild-growing Alkanna tinctoria.</title>
        <authorList>
            <person name="Rat A."/>
            <person name="Naranjo H.D."/>
            <person name="Lebbe L."/>
            <person name="Cnockaert M."/>
            <person name="Krigas N."/>
            <person name="Grigoriadou K."/>
            <person name="Maloupa E."/>
            <person name="Willems A."/>
        </authorList>
    </citation>
    <scope>NUCLEOTIDE SEQUENCE [LARGE SCALE GENOMIC DNA]</scope>
    <source>
        <strain evidence="4">LMG 31523</strain>
    </source>
</reference>
<dbReference type="RefSeq" id="WP_211854582.1">
    <property type="nucleotide sequence ID" value="NZ_JAAGBB010000026.1"/>
</dbReference>
<evidence type="ECO:0000313" key="3">
    <source>
        <dbReference type="EMBL" id="MBR0666803.1"/>
    </source>
</evidence>
<accession>A0ABS5F2V9</accession>
<sequence>MRTRYRIERRRLLAGGTGLTLAAVAGARVPLAQSLDRVSFQTNWRAQAEQGGYYQAVAAGIYRRHGIECELRQGGPQQNPAQLLIGGRVDMIMSTGFQALNYVRENLPFLTIAAMMQKDPQILMTHEGNGINSFEDMRGRPMLIGSASRVTYWPFLRARFDFTDAQIRPYNFNLTPFLVDRMAIQQGFVSAEPFAAMQAGARPRVFLIADAGYENYQTTIDISRRMVEEKPDLVQRFVNASIEGWAQYMAGRNTDAANALIKRDNPDMDDAKIAYAVRAMNEHGIVKSGDADRLGIGAMTEERWIRFHRTMADAGLYPRDLDVRRGFTTRFVNKRVGLA</sequence>
<dbReference type="PROSITE" id="PS51318">
    <property type="entry name" value="TAT"/>
    <property type="match status" value="1"/>
</dbReference>
<dbReference type="Pfam" id="PF09084">
    <property type="entry name" value="NMT1"/>
    <property type="match status" value="1"/>
</dbReference>
<dbReference type="PANTHER" id="PTHR31528:SF3">
    <property type="entry name" value="THIAMINE BIOSYNTHESIS PROTEIN HI_0357-RELATED"/>
    <property type="match status" value="1"/>
</dbReference>
<dbReference type="InterPro" id="IPR027939">
    <property type="entry name" value="NMT1/THI5"/>
</dbReference>
<dbReference type="InterPro" id="IPR015168">
    <property type="entry name" value="SsuA/THI5"/>
</dbReference>
<name>A0ABS5F2V9_9PROT</name>
<proteinExistence type="predicted"/>
<feature type="domain" description="SsuA/THI5-like" evidence="2">
    <location>
        <begin position="50"/>
        <end position="250"/>
    </location>
</feature>
<dbReference type="InterPro" id="IPR006311">
    <property type="entry name" value="TAT_signal"/>
</dbReference>
<dbReference type="EMBL" id="JAAGBB010000026">
    <property type="protein sequence ID" value="MBR0666803.1"/>
    <property type="molecule type" value="Genomic_DNA"/>
</dbReference>
<keyword evidence="4" id="KW-1185">Reference proteome</keyword>
<feature type="signal peptide" evidence="1">
    <location>
        <begin position="1"/>
        <end position="27"/>
    </location>
</feature>
<protein>
    <submittedName>
        <fullName evidence="3">ABC transporter substrate-binding protein</fullName>
    </submittedName>
</protein>
<dbReference type="Proteomes" id="UP001196870">
    <property type="component" value="Unassembled WGS sequence"/>
</dbReference>
<dbReference type="Gene3D" id="3.40.190.10">
    <property type="entry name" value="Periplasmic binding protein-like II"/>
    <property type="match status" value="2"/>
</dbReference>
<feature type="chain" id="PRO_5047448096" evidence="1">
    <location>
        <begin position="28"/>
        <end position="339"/>
    </location>
</feature>
<comment type="caution">
    <text evidence="3">The sequence shown here is derived from an EMBL/GenBank/DDBJ whole genome shotgun (WGS) entry which is preliminary data.</text>
</comment>
<gene>
    <name evidence="3" type="ORF">GXW71_20755</name>
</gene>
<dbReference type="SUPFAM" id="SSF53850">
    <property type="entry name" value="Periplasmic binding protein-like II"/>
    <property type="match status" value="1"/>
</dbReference>
<evidence type="ECO:0000259" key="2">
    <source>
        <dbReference type="Pfam" id="PF09084"/>
    </source>
</evidence>
<dbReference type="PANTHER" id="PTHR31528">
    <property type="entry name" value="4-AMINO-5-HYDROXYMETHYL-2-METHYLPYRIMIDINE PHOSPHATE SYNTHASE THI11-RELATED"/>
    <property type="match status" value="1"/>
</dbReference>